<evidence type="ECO:0000256" key="3">
    <source>
        <dbReference type="ARBA" id="ARBA00012438"/>
    </source>
</evidence>
<comment type="caution">
    <text evidence="14">The sequence shown here is derived from an EMBL/GenBank/DDBJ whole genome shotgun (WGS) entry which is preliminary data.</text>
</comment>
<dbReference type="SMART" id="SM00304">
    <property type="entry name" value="HAMP"/>
    <property type="match status" value="1"/>
</dbReference>
<evidence type="ECO:0000313" key="14">
    <source>
        <dbReference type="EMBL" id="OZI36668.1"/>
    </source>
</evidence>
<comment type="subcellular location">
    <subcellularLocation>
        <location evidence="2">Membrane</location>
    </subcellularLocation>
</comment>
<protein>
    <recommendedName>
        <fullName evidence="3">histidine kinase</fullName>
        <ecNumber evidence="3">2.7.13.3</ecNumber>
    </recommendedName>
</protein>
<dbReference type="CDD" id="cd00082">
    <property type="entry name" value="HisKA"/>
    <property type="match status" value="1"/>
</dbReference>
<evidence type="ECO:0000256" key="11">
    <source>
        <dbReference type="SAM" id="Phobius"/>
    </source>
</evidence>
<keyword evidence="7 14" id="KW-0418">Kinase</keyword>
<dbReference type="PROSITE" id="PS50109">
    <property type="entry name" value="HIS_KIN"/>
    <property type="match status" value="1"/>
</dbReference>
<dbReference type="InterPro" id="IPR004358">
    <property type="entry name" value="Sig_transdc_His_kin-like_C"/>
</dbReference>
<keyword evidence="8 11" id="KW-1133">Transmembrane helix</keyword>
<dbReference type="EC" id="2.7.13.3" evidence="3"/>
<evidence type="ECO:0000256" key="6">
    <source>
        <dbReference type="ARBA" id="ARBA00022692"/>
    </source>
</evidence>
<feature type="transmembrane region" description="Helical" evidence="11">
    <location>
        <begin position="12"/>
        <end position="33"/>
    </location>
</feature>
<dbReference type="Proteomes" id="UP000217005">
    <property type="component" value="Unassembled WGS sequence"/>
</dbReference>
<keyword evidence="10 11" id="KW-0472">Membrane</keyword>
<evidence type="ECO:0000256" key="1">
    <source>
        <dbReference type="ARBA" id="ARBA00000085"/>
    </source>
</evidence>
<dbReference type="Gene3D" id="1.10.287.130">
    <property type="match status" value="1"/>
</dbReference>
<dbReference type="InterPro" id="IPR050428">
    <property type="entry name" value="TCS_sensor_his_kinase"/>
</dbReference>
<dbReference type="SUPFAM" id="SSF47384">
    <property type="entry name" value="Homodimeric domain of signal transducing histidine kinase"/>
    <property type="match status" value="1"/>
</dbReference>
<proteinExistence type="predicted"/>
<keyword evidence="4" id="KW-0597">Phosphoprotein</keyword>
<dbReference type="Pfam" id="PF00672">
    <property type="entry name" value="HAMP"/>
    <property type="match status" value="1"/>
</dbReference>
<organism evidence="14 15">
    <name type="scientific">Bordetella genomosp. 1</name>
    <dbReference type="NCBI Taxonomy" id="1395607"/>
    <lineage>
        <taxon>Bacteria</taxon>
        <taxon>Pseudomonadati</taxon>
        <taxon>Pseudomonadota</taxon>
        <taxon>Betaproteobacteria</taxon>
        <taxon>Burkholderiales</taxon>
        <taxon>Alcaligenaceae</taxon>
        <taxon>Bordetella</taxon>
    </lineage>
</organism>
<evidence type="ECO:0000256" key="8">
    <source>
        <dbReference type="ARBA" id="ARBA00022989"/>
    </source>
</evidence>
<evidence type="ECO:0000256" key="2">
    <source>
        <dbReference type="ARBA" id="ARBA00004370"/>
    </source>
</evidence>
<dbReference type="PANTHER" id="PTHR45436:SF16">
    <property type="entry name" value="HISTIDINE KINASE"/>
    <property type="match status" value="1"/>
</dbReference>
<dbReference type="CDD" id="cd00075">
    <property type="entry name" value="HATPase"/>
    <property type="match status" value="1"/>
</dbReference>
<name>A0A261SGU9_9BORD</name>
<dbReference type="SMART" id="SM00387">
    <property type="entry name" value="HATPase_c"/>
    <property type="match status" value="1"/>
</dbReference>
<evidence type="ECO:0000256" key="9">
    <source>
        <dbReference type="ARBA" id="ARBA00023012"/>
    </source>
</evidence>
<keyword evidence="9" id="KW-0902">Two-component regulatory system</keyword>
<keyword evidence="6 11" id="KW-0812">Transmembrane</keyword>
<dbReference type="InterPro" id="IPR003661">
    <property type="entry name" value="HisK_dim/P_dom"/>
</dbReference>
<evidence type="ECO:0000313" key="15">
    <source>
        <dbReference type="Proteomes" id="UP000217005"/>
    </source>
</evidence>
<accession>A0A261SGU9</accession>
<comment type="catalytic activity">
    <reaction evidence="1">
        <text>ATP + protein L-histidine = ADP + protein N-phospho-L-histidine.</text>
        <dbReference type="EC" id="2.7.13.3"/>
    </reaction>
</comment>
<feature type="transmembrane region" description="Helical" evidence="11">
    <location>
        <begin position="131"/>
        <end position="152"/>
    </location>
</feature>
<dbReference type="InterPro" id="IPR003660">
    <property type="entry name" value="HAMP_dom"/>
</dbReference>
<reference evidence="14 15" key="1">
    <citation type="submission" date="2017-05" db="EMBL/GenBank/DDBJ databases">
        <title>Complete and WGS of Bordetella genogroups.</title>
        <authorList>
            <person name="Spilker T."/>
            <person name="LiPuma J."/>
        </authorList>
    </citation>
    <scope>NUCLEOTIDE SEQUENCE [LARGE SCALE GENOMIC DNA]</scope>
    <source>
        <strain evidence="14 15">AU17610</strain>
    </source>
</reference>
<evidence type="ECO:0000259" key="12">
    <source>
        <dbReference type="PROSITE" id="PS50109"/>
    </source>
</evidence>
<dbReference type="PANTHER" id="PTHR45436">
    <property type="entry name" value="SENSOR HISTIDINE KINASE YKOH"/>
    <property type="match status" value="1"/>
</dbReference>
<evidence type="ECO:0000256" key="4">
    <source>
        <dbReference type="ARBA" id="ARBA00022553"/>
    </source>
</evidence>
<dbReference type="PRINTS" id="PR00344">
    <property type="entry name" value="BCTRLSENSOR"/>
</dbReference>
<dbReference type="InterPro" id="IPR036097">
    <property type="entry name" value="HisK_dim/P_sf"/>
</dbReference>
<dbReference type="Gene3D" id="3.30.565.10">
    <property type="entry name" value="Histidine kinase-like ATPase, C-terminal domain"/>
    <property type="match status" value="1"/>
</dbReference>
<gene>
    <name evidence="14" type="ORF">CEG14_09850</name>
</gene>
<dbReference type="GO" id="GO:0000155">
    <property type="term" value="F:phosphorelay sensor kinase activity"/>
    <property type="evidence" value="ECO:0007669"/>
    <property type="project" value="InterPro"/>
</dbReference>
<sequence length="432" mass="46692">MASLRRGLARNLVLTYVLLALLVGGLLTIVSVWTVTGLEAHLQRIDMGMAVERVRAEYLSGRDPGRPNRFFHGQAGGAAFPEWLRALPPGFHKVDHDGRVWHAMVDDDAGERYMLLRDYTDYERSQRGSHWLAVIGMAGGLLVAFLLGALMIRRVVAPLGRLAAQVQTRAAQPPRTRLAQDYPANEIGALAAAFDQTYNQLEQALERERLFTADVGHELRTPLMAITSSCELLRDEPGLAAADLSPLARIEQAAADMRQRLDVYLMLARGRDSGAAFEHASVQRVAREQVGVFLAMANRRGTALTLDADGPATADYPVPLVRAVLGNLIQNALQYAGPDATIRVRVRAGNPATVEVSDDGPGIPAERQASVFAPFVRASAPGEAHNLGLGLSLVTRICEHQGWSVTLQSEPGAGATFRISLPAPEDDAPRGA</sequence>
<evidence type="ECO:0000259" key="13">
    <source>
        <dbReference type="PROSITE" id="PS50885"/>
    </source>
</evidence>
<dbReference type="InterPro" id="IPR003594">
    <property type="entry name" value="HATPase_dom"/>
</dbReference>
<evidence type="ECO:0000256" key="7">
    <source>
        <dbReference type="ARBA" id="ARBA00022777"/>
    </source>
</evidence>
<dbReference type="Pfam" id="PF02518">
    <property type="entry name" value="HATPase_c"/>
    <property type="match status" value="1"/>
</dbReference>
<dbReference type="SMART" id="SM00388">
    <property type="entry name" value="HisKA"/>
    <property type="match status" value="1"/>
</dbReference>
<dbReference type="EMBL" id="NEVL01000003">
    <property type="protein sequence ID" value="OZI36668.1"/>
    <property type="molecule type" value="Genomic_DNA"/>
</dbReference>
<dbReference type="PROSITE" id="PS50885">
    <property type="entry name" value="HAMP"/>
    <property type="match status" value="1"/>
</dbReference>
<feature type="domain" description="HAMP" evidence="13">
    <location>
        <begin position="153"/>
        <end position="206"/>
    </location>
</feature>
<feature type="domain" description="Histidine kinase" evidence="12">
    <location>
        <begin position="214"/>
        <end position="425"/>
    </location>
</feature>
<keyword evidence="5" id="KW-0808">Transferase</keyword>
<dbReference type="InterPro" id="IPR036890">
    <property type="entry name" value="HATPase_C_sf"/>
</dbReference>
<dbReference type="InterPro" id="IPR005467">
    <property type="entry name" value="His_kinase_dom"/>
</dbReference>
<evidence type="ECO:0000256" key="5">
    <source>
        <dbReference type="ARBA" id="ARBA00022679"/>
    </source>
</evidence>
<dbReference type="GO" id="GO:0005886">
    <property type="term" value="C:plasma membrane"/>
    <property type="evidence" value="ECO:0007669"/>
    <property type="project" value="TreeGrafter"/>
</dbReference>
<dbReference type="Pfam" id="PF00512">
    <property type="entry name" value="HisKA"/>
    <property type="match status" value="1"/>
</dbReference>
<dbReference type="OrthoDB" id="9121563at2"/>
<dbReference type="AlphaFoldDB" id="A0A261SGU9"/>
<dbReference type="Gene3D" id="6.10.340.10">
    <property type="match status" value="1"/>
</dbReference>
<evidence type="ECO:0000256" key="10">
    <source>
        <dbReference type="ARBA" id="ARBA00023136"/>
    </source>
</evidence>
<dbReference type="SUPFAM" id="SSF55874">
    <property type="entry name" value="ATPase domain of HSP90 chaperone/DNA topoisomerase II/histidine kinase"/>
    <property type="match status" value="1"/>
</dbReference>